<dbReference type="PANTHER" id="PTHR11496">
    <property type="entry name" value="ALCOHOL DEHYDROGENASE"/>
    <property type="match status" value="1"/>
</dbReference>
<evidence type="ECO:0000313" key="6">
    <source>
        <dbReference type="Proteomes" id="UP000526501"/>
    </source>
</evidence>
<feature type="domain" description="Fe-containing alcohol dehydrogenase-like C-terminal" evidence="4">
    <location>
        <begin position="198"/>
        <end position="393"/>
    </location>
</feature>
<gene>
    <name evidence="5" type="ORF">H5P27_18455</name>
</gene>
<evidence type="ECO:0000256" key="2">
    <source>
        <dbReference type="ARBA" id="ARBA00023002"/>
    </source>
</evidence>
<evidence type="ECO:0000313" key="5">
    <source>
        <dbReference type="EMBL" id="MBC2608042.1"/>
    </source>
</evidence>
<evidence type="ECO:0000256" key="1">
    <source>
        <dbReference type="ARBA" id="ARBA00007358"/>
    </source>
</evidence>
<dbReference type="PANTHER" id="PTHR11496:SF102">
    <property type="entry name" value="ALCOHOL DEHYDROGENASE 4"/>
    <property type="match status" value="1"/>
</dbReference>
<keyword evidence="2" id="KW-0560">Oxidoreductase</keyword>
<evidence type="ECO:0000259" key="3">
    <source>
        <dbReference type="Pfam" id="PF00465"/>
    </source>
</evidence>
<dbReference type="Pfam" id="PF25137">
    <property type="entry name" value="ADH_Fe_C"/>
    <property type="match status" value="1"/>
</dbReference>
<sequence length="394" mass="41624">MLDSTKTKQAQDLRPITLLQPAKIAFGAGCSLQAADDLKNRGLKSVAIFASEPTRFLTDSLIAKLEEEQFTIHVHAGKAAEPTFQDAVEAAAWLEQTGAQAVIGFGGGSVIDVAKIASATAHQDAPLDNYVGNGLLPKRTLPLFAIPTTAGAGSEASPNAIFLDTEAQLKKGVISPWLMPDAAYVDPELTYSLPASITAATALDALSHCVEAYANRNAHPLVDVYALKGTELIFNNLAAALENSRDTQARSALALGSLYGGLCLGPVNTAAIHALSYPLGSEYHVPHGLSNAVLMPHVLRFNAATSPERYAQLAQSLGLGDPNATTENLAERFIKAIEQLCVDCSITSTLSDFGVSQSDVPRMAASAITIQRLLVNNLRELSQADAEGIYQNAF</sequence>
<dbReference type="Pfam" id="PF00465">
    <property type="entry name" value="Fe-ADH"/>
    <property type="match status" value="1"/>
</dbReference>
<proteinExistence type="inferred from homology"/>
<comment type="similarity">
    <text evidence="1">Belongs to the iron-containing alcohol dehydrogenase family.</text>
</comment>
<dbReference type="CDD" id="cd08551">
    <property type="entry name" value="Fe-ADH"/>
    <property type="match status" value="1"/>
</dbReference>
<dbReference type="AlphaFoldDB" id="A0A7X1B9I3"/>
<keyword evidence="6" id="KW-1185">Reference proteome</keyword>
<dbReference type="FunFam" id="3.40.50.1970:FF:000003">
    <property type="entry name" value="Alcohol dehydrogenase, iron-containing"/>
    <property type="match status" value="1"/>
</dbReference>
<accession>A0A7X1B9I3</accession>
<reference evidence="5 6" key="1">
    <citation type="submission" date="2020-07" db="EMBL/GenBank/DDBJ databases">
        <authorList>
            <person name="Feng X."/>
        </authorList>
    </citation>
    <scope>NUCLEOTIDE SEQUENCE [LARGE SCALE GENOMIC DNA]</scope>
    <source>
        <strain evidence="5 6">JCM23202</strain>
    </source>
</reference>
<evidence type="ECO:0000259" key="4">
    <source>
        <dbReference type="Pfam" id="PF25137"/>
    </source>
</evidence>
<dbReference type="Proteomes" id="UP000526501">
    <property type="component" value="Unassembled WGS sequence"/>
</dbReference>
<dbReference type="SUPFAM" id="SSF56796">
    <property type="entry name" value="Dehydroquinate synthase-like"/>
    <property type="match status" value="1"/>
</dbReference>
<dbReference type="InterPro" id="IPR001670">
    <property type="entry name" value="ADH_Fe/GldA"/>
</dbReference>
<protein>
    <submittedName>
        <fullName evidence="5">Iron-containing alcohol dehydrogenase</fullName>
    </submittedName>
</protein>
<dbReference type="FunFam" id="1.20.1090.10:FF:000001">
    <property type="entry name" value="Aldehyde-alcohol dehydrogenase"/>
    <property type="match status" value="1"/>
</dbReference>
<organism evidence="5 6">
    <name type="scientific">Pelagicoccus albus</name>
    <dbReference type="NCBI Taxonomy" id="415222"/>
    <lineage>
        <taxon>Bacteria</taxon>
        <taxon>Pseudomonadati</taxon>
        <taxon>Verrucomicrobiota</taxon>
        <taxon>Opitutia</taxon>
        <taxon>Puniceicoccales</taxon>
        <taxon>Pelagicoccaceae</taxon>
        <taxon>Pelagicoccus</taxon>
    </lineage>
</organism>
<dbReference type="GO" id="GO:0004022">
    <property type="term" value="F:alcohol dehydrogenase (NAD+) activity"/>
    <property type="evidence" value="ECO:0007669"/>
    <property type="project" value="TreeGrafter"/>
</dbReference>
<dbReference type="Gene3D" id="1.20.1090.10">
    <property type="entry name" value="Dehydroquinate synthase-like - alpha domain"/>
    <property type="match status" value="1"/>
</dbReference>
<dbReference type="RefSeq" id="WP_185661897.1">
    <property type="nucleotide sequence ID" value="NZ_CAWPOO010000013.1"/>
</dbReference>
<comment type="caution">
    <text evidence="5">The sequence shown here is derived from an EMBL/GenBank/DDBJ whole genome shotgun (WGS) entry which is preliminary data.</text>
</comment>
<feature type="domain" description="Alcohol dehydrogenase iron-type/glycerol dehydrogenase GldA" evidence="3">
    <location>
        <begin position="21"/>
        <end position="187"/>
    </location>
</feature>
<name>A0A7X1B9I3_9BACT</name>
<dbReference type="GO" id="GO:0046872">
    <property type="term" value="F:metal ion binding"/>
    <property type="evidence" value="ECO:0007669"/>
    <property type="project" value="InterPro"/>
</dbReference>
<dbReference type="InterPro" id="IPR039697">
    <property type="entry name" value="Alcohol_dehydrogenase_Fe"/>
</dbReference>
<dbReference type="EMBL" id="JACHVC010000013">
    <property type="protein sequence ID" value="MBC2608042.1"/>
    <property type="molecule type" value="Genomic_DNA"/>
</dbReference>
<dbReference type="InterPro" id="IPR056798">
    <property type="entry name" value="ADH_Fe_C"/>
</dbReference>
<dbReference type="Gene3D" id="3.40.50.1970">
    <property type="match status" value="1"/>
</dbReference>